<organism evidence="2 3">
    <name type="scientific">Thiosulfativibrio zosterae</name>
    <dbReference type="NCBI Taxonomy" id="2675053"/>
    <lineage>
        <taxon>Bacteria</taxon>
        <taxon>Pseudomonadati</taxon>
        <taxon>Pseudomonadota</taxon>
        <taxon>Gammaproteobacteria</taxon>
        <taxon>Thiotrichales</taxon>
        <taxon>Piscirickettsiaceae</taxon>
        <taxon>Thiosulfativibrio</taxon>
    </lineage>
</organism>
<gene>
    <name evidence="2" type="ORF">THMIRHAT_20360</name>
</gene>
<evidence type="ECO:0000313" key="3">
    <source>
        <dbReference type="Proteomes" id="UP000501466"/>
    </source>
</evidence>
<dbReference type="EMBL" id="AP021888">
    <property type="protein sequence ID" value="BBP44290.1"/>
    <property type="molecule type" value="Genomic_DNA"/>
</dbReference>
<keyword evidence="3" id="KW-1185">Reference proteome</keyword>
<reference evidence="3" key="1">
    <citation type="submission" date="2019-11" db="EMBL/GenBank/DDBJ databases">
        <title>Isolation and characterization of two novel species in the genus Thiomicrorhabdus.</title>
        <authorList>
            <person name="Mochizuki J."/>
            <person name="Kojima H."/>
            <person name="Fukui M."/>
        </authorList>
    </citation>
    <scope>NUCLEOTIDE SEQUENCE [LARGE SCALE GENOMIC DNA]</scope>
    <source>
        <strain evidence="3">AkT22</strain>
    </source>
</reference>
<accession>A0A6F8PQM4</accession>
<dbReference type="Proteomes" id="UP000501466">
    <property type="component" value="Chromosome"/>
</dbReference>
<feature type="coiled-coil region" evidence="1">
    <location>
        <begin position="13"/>
        <end position="40"/>
    </location>
</feature>
<protein>
    <submittedName>
        <fullName evidence="2">Uncharacterized protein</fullName>
    </submittedName>
</protein>
<sequence>MNAIKINEKDYNLEDLSDTAKQQLANIQAVDAELARLNSKAAIYQTARNAYVNALATEVEATPSTKPVAKKTAAKSK</sequence>
<evidence type="ECO:0000256" key="1">
    <source>
        <dbReference type="SAM" id="Coils"/>
    </source>
</evidence>
<dbReference type="AlphaFoldDB" id="A0A6F8PQM4"/>
<keyword evidence="1" id="KW-0175">Coiled coil</keyword>
<name>A0A6F8PQM4_9GAMM</name>
<proteinExistence type="predicted"/>
<dbReference type="RefSeq" id="WP_173292021.1">
    <property type="nucleotide sequence ID" value="NZ_AP021888.1"/>
</dbReference>
<dbReference type="KEGG" id="tzo:THMIRHAT_20360"/>
<evidence type="ECO:0000313" key="2">
    <source>
        <dbReference type="EMBL" id="BBP44290.1"/>
    </source>
</evidence>